<proteinExistence type="predicted"/>
<dbReference type="Pfam" id="PF12422">
    <property type="entry name" value="Condensin2nSMC"/>
    <property type="match status" value="1"/>
</dbReference>
<evidence type="ECO:0000256" key="1">
    <source>
        <dbReference type="SAM" id="MobiDB-lite"/>
    </source>
</evidence>
<feature type="region of interest" description="Disordered" evidence="1">
    <location>
        <begin position="596"/>
        <end position="675"/>
    </location>
</feature>
<dbReference type="GO" id="GO:0005634">
    <property type="term" value="C:nucleus"/>
    <property type="evidence" value="ECO:0007669"/>
    <property type="project" value="InterPro"/>
</dbReference>
<protein>
    <submittedName>
        <fullName evidence="2">Condensin-2 complex subunit G2-like</fullName>
    </submittedName>
</protein>
<dbReference type="GO" id="GO:0000796">
    <property type="term" value="C:condensin complex"/>
    <property type="evidence" value="ECO:0007669"/>
    <property type="project" value="TreeGrafter"/>
</dbReference>
<sequence length="1362" mass="150806">MAAANRAELLSAVSKNDVDSLCEVTKKLFTDKTLEDTVVALNKRQRTELWDDILSLCMTTLLDSNNDDAEGAETLARMHRVLLCIARLATATLSSLGSLQRDDEDEEDGTNPGSEVEVPPSLHETAVILHGILPTLKSERGGIKNTVCLLFESWWSRGIQGKEELMANTVLSLLDRSTQADAAKVDVARVMALHKVLLAVDFSKDSAAPLVGFLLQCSYHPQYMSCPQGMQFLSFLLSLNPDLAQRLHDTIKVQLPSVPGAWGNTYGEIYFRAWQKSSEEQREYLELHCIQDFMHNACRLPMGARGSLWYTLFKILSSLHTKKAQRGVLDMLTRLYGPILWRSLMVCNSEVRLSAAHIMFDAFPLTSSALDCEEADKALQRQLDIMHSLLQDPVPAVRLAAVTGVGRVLSFYWELIPPDVIKCFMTTLVEDLAYDVTSPLVREAVIKVMQQLCGNHLALAFLAQILPTLRNFVHDTSERVRLAMMELLLKLKGVRSVKFYHVVPVEHLLARLEIDTSQPVVRRLMRLLYRSFVPTQETPQQQLERCKTLIMSNPGAARQFYLHLPNFLDTEDCVKYTVVLCRYLVESARQLNSHIEAQGSQDENDGNEKNSAESQETPESSQRSTRSRRSSAKKSRTSQGDHSVSSATKDNEPNEEDGEGDESRSESSQQRQQQLTDMLRGITEAIYLMYITLGPMLDASEEFRPLSEGLAKKLSVTVREMMAVSQDPELYNTLVALAGQLPSRALPMASQSLMNRLYRLKPGKAKENLVDVTCTVKALVQWGKANTLIEMVKESFDKKNESEEGLESGEKVGTSESSKGGEQKKKKKKTVGFSPAVEVSSVLPHEVAMQVMEVMLGQPECRPILLVRHAEILMSLARSLGDVTTTKLRDMLSPNAIESCTDNSMDVFTLPESDPSSVAMYVKLFELYLRLCAFLSCKVDKSAGVNSECVEAAASRDKEDEGRVRDEADRSLFTALTWNTTCLLPWLRATTVNADTESKAKASSKNRASKSKAGKSLKNKDFDTIPVKRRRVLLQLLVFSLKVTSSVMMAGRVSSSFLDEAIQLCVSVLQCLNSAGLHVLNPDLLAITLRCVYQLLSVRIKSDNGHDDSPQALLNEPREITSSSSSKEKCADVACSCLCLLFKALTDPHPASDNNAADPLMVENIQDTSASATRHSSDKSFAAGKTSCSENKVERAELIKCISPTVAELIVELTRPGRPKPVSQKTVSASLRCVLADVERACEVDGDLCDEEELKLPALGAAVIAAVKRRTGTLKMFCTELENCLSDTKVFNIFQARALLAIVESLRLCDPVLQTPAVYQAVRTKVMAASKPAAMDEDVFKDLQSKAESSLKRLRSELLSDS</sequence>
<feature type="region of interest" description="Disordered" evidence="1">
    <location>
        <begin position="97"/>
        <end position="120"/>
    </location>
</feature>
<dbReference type="GO" id="GO:0000070">
    <property type="term" value="P:mitotic sister chromatid segregation"/>
    <property type="evidence" value="ECO:0007669"/>
    <property type="project" value="TreeGrafter"/>
</dbReference>
<gene>
    <name evidence="2" type="ORF">ElyMa_003826800</name>
</gene>
<dbReference type="Proteomes" id="UP000762676">
    <property type="component" value="Unassembled WGS sequence"/>
</dbReference>
<evidence type="ECO:0000313" key="3">
    <source>
        <dbReference type="Proteomes" id="UP000762676"/>
    </source>
</evidence>
<organism evidence="2 3">
    <name type="scientific">Elysia marginata</name>
    <dbReference type="NCBI Taxonomy" id="1093978"/>
    <lineage>
        <taxon>Eukaryota</taxon>
        <taxon>Metazoa</taxon>
        <taxon>Spiralia</taxon>
        <taxon>Lophotrochozoa</taxon>
        <taxon>Mollusca</taxon>
        <taxon>Gastropoda</taxon>
        <taxon>Heterobranchia</taxon>
        <taxon>Euthyneura</taxon>
        <taxon>Panpulmonata</taxon>
        <taxon>Sacoglossa</taxon>
        <taxon>Placobranchoidea</taxon>
        <taxon>Plakobranchidae</taxon>
        <taxon>Elysia</taxon>
    </lineage>
</organism>
<dbReference type="InterPro" id="IPR024741">
    <property type="entry name" value="Condensin2_G2"/>
</dbReference>
<accession>A0AAV4FEX3</accession>
<feature type="region of interest" description="Disordered" evidence="1">
    <location>
        <begin position="799"/>
        <end position="830"/>
    </location>
</feature>
<dbReference type="InterPro" id="IPR016024">
    <property type="entry name" value="ARM-type_fold"/>
</dbReference>
<evidence type="ECO:0000313" key="2">
    <source>
        <dbReference type="EMBL" id="GFR71947.1"/>
    </source>
</evidence>
<feature type="compositionally biased region" description="Basic residues" evidence="1">
    <location>
        <begin position="625"/>
        <end position="636"/>
    </location>
</feature>
<dbReference type="SUPFAM" id="SSF48371">
    <property type="entry name" value="ARM repeat"/>
    <property type="match status" value="1"/>
</dbReference>
<keyword evidence="3" id="KW-1185">Reference proteome</keyword>
<dbReference type="PANTHER" id="PTHR16199:SF4">
    <property type="entry name" value="CONDENSIN-2 COMPLEX SUBUNIT G2"/>
    <property type="match status" value="1"/>
</dbReference>
<dbReference type="InterPro" id="IPR011989">
    <property type="entry name" value="ARM-like"/>
</dbReference>
<reference evidence="2 3" key="1">
    <citation type="journal article" date="2021" name="Elife">
        <title>Chloroplast acquisition without the gene transfer in kleptoplastic sea slugs, Plakobranchus ocellatus.</title>
        <authorList>
            <person name="Maeda T."/>
            <person name="Takahashi S."/>
            <person name="Yoshida T."/>
            <person name="Shimamura S."/>
            <person name="Takaki Y."/>
            <person name="Nagai Y."/>
            <person name="Toyoda A."/>
            <person name="Suzuki Y."/>
            <person name="Arimoto A."/>
            <person name="Ishii H."/>
            <person name="Satoh N."/>
            <person name="Nishiyama T."/>
            <person name="Hasebe M."/>
            <person name="Maruyama T."/>
            <person name="Minagawa J."/>
            <person name="Obokata J."/>
            <person name="Shigenobu S."/>
        </authorList>
    </citation>
    <scope>NUCLEOTIDE SEQUENCE [LARGE SCALE GENOMIC DNA]</scope>
</reference>
<name>A0AAV4FEX3_9GAST</name>
<dbReference type="PANTHER" id="PTHR16199">
    <property type="entry name" value="CONDENSIN-2 COMPLEX SUBUNIT G2"/>
    <property type="match status" value="1"/>
</dbReference>
<comment type="caution">
    <text evidence="2">The sequence shown here is derived from an EMBL/GenBank/DDBJ whole genome shotgun (WGS) entry which is preliminary data.</text>
</comment>
<dbReference type="EMBL" id="BMAT01007813">
    <property type="protein sequence ID" value="GFR71947.1"/>
    <property type="molecule type" value="Genomic_DNA"/>
</dbReference>
<dbReference type="Gene3D" id="1.25.10.10">
    <property type="entry name" value="Leucine-rich Repeat Variant"/>
    <property type="match status" value="1"/>
</dbReference>